<dbReference type="GO" id="GO:0031267">
    <property type="term" value="F:small GTPase binding"/>
    <property type="evidence" value="ECO:0007669"/>
    <property type="project" value="InterPro"/>
</dbReference>
<evidence type="ECO:0000256" key="7">
    <source>
        <dbReference type="SAM" id="MobiDB-lite"/>
    </source>
</evidence>
<dbReference type="InterPro" id="IPR039765">
    <property type="entry name" value="Yip5/YIPF1/YIPF2"/>
</dbReference>
<evidence type="ECO:0000256" key="6">
    <source>
        <dbReference type="RuleBase" id="RU361264"/>
    </source>
</evidence>
<evidence type="ECO:0000256" key="1">
    <source>
        <dbReference type="ARBA" id="ARBA00004141"/>
    </source>
</evidence>
<evidence type="ECO:0000256" key="5">
    <source>
        <dbReference type="ARBA" id="ARBA00023136"/>
    </source>
</evidence>
<keyword evidence="4 6" id="KW-1133">Transmembrane helix</keyword>
<evidence type="ECO:0000313" key="9">
    <source>
        <dbReference type="EMBL" id="GFH48233.1"/>
    </source>
</evidence>
<protein>
    <recommendedName>
        <fullName evidence="6">Protein YIPF</fullName>
    </recommendedName>
</protein>
<accession>A0AAD3CLQ3</accession>
<dbReference type="PANTHER" id="PTHR12822:SF2">
    <property type="entry name" value="PROTEIN YIPF"/>
    <property type="match status" value="1"/>
</dbReference>
<comment type="subcellular location">
    <subcellularLocation>
        <location evidence="6">Golgi apparatus membrane</location>
        <topology evidence="6">Multi-pass membrane protein</topology>
    </subcellularLocation>
    <subcellularLocation>
        <location evidence="1">Membrane</location>
        <topology evidence="1">Multi-pass membrane protein</topology>
    </subcellularLocation>
</comment>
<dbReference type="EMBL" id="BLLK01000027">
    <property type="protein sequence ID" value="GFH48233.1"/>
    <property type="molecule type" value="Genomic_DNA"/>
</dbReference>
<gene>
    <name evidence="9" type="ORF">CTEN210_04709</name>
</gene>
<feature type="transmembrane region" description="Helical" evidence="6">
    <location>
        <begin position="243"/>
        <end position="265"/>
    </location>
</feature>
<comment type="caution">
    <text evidence="9">The sequence shown here is derived from an EMBL/GenBank/DDBJ whole genome shotgun (WGS) entry which is preliminary data.</text>
</comment>
<dbReference type="Pfam" id="PF04893">
    <property type="entry name" value="Yip1"/>
    <property type="match status" value="1"/>
</dbReference>
<evidence type="ECO:0000313" key="10">
    <source>
        <dbReference type="Proteomes" id="UP001054902"/>
    </source>
</evidence>
<feature type="compositionally biased region" description="Polar residues" evidence="7">
    <location>
        <begin position="21"/>
        <end position="45"/>
    </location>
</feature>
<organism evidence="9 10">
    <name type="scientific">Chaetoceros tenuissimus</name>
    <dbReference type="NCBI Taxonomy" id="426638"/>
    <lineage>
        <taxon>Eukaryota</taxon>
        <taxon>Sar</taxon>
        <taxon>Stramenopiles</taxon>
        <taxon>Ochrophyta</taxon>
        <taxon>Bacillariophyta</taxon>
        <taxon>Coscinodiscophyceae</taxon>
        <taxon>Chaetocerotophycidae</taxon>
        <taxon>Chaetocerotales</taxon>
        <taxon>Chaetocerotaceae</taxon>
        <taxon>Chaetoceros</taxon>
    </lineage>
</organism>
<feature type="region of interest" description="Disordered" evidence="7">
    <location>
        <begin position="1"/>
        <end position="51"/>
    </location>
</feature>
<dbReference type="GO" id="GO:0000139">
    <property type="term" value="C:Golgi membrane"/>
    <property type="evidence" value="ECO:0007669"/>
    <property type="project" value="UniProtKB-SubCell"/>
</dbReference>
<dbReference type="AlphaFoldDB" id="A0AAD3CLQ3"/>
<reference evidence="9 10" key="1">
    <citation type="journal article" date="2021" name="Sci. Rep.">
        <title>The genome of the diatom Chaetoceros tenuissimus carries an ancient integrated fragment of an extant virus.</title>
        <authorList>
            <person name="Hongo Y."/>
            <person name="Kimura K."/>
            <person name="Takaki Y."/>
            <person name="Yoshida Y."/>
            <person name="Baba S."/>
            <person name="Kobayashi G."/>
            <person name="Nagasaki K."/>
            <person name="Hano T."/>
            <person name="Tomaru Y."/>
        </authorList>
    </citation>
    <scope>NUCLEOTIDE SEQUENCE [LARGE SCALE GENOMIC DNA]</scope>
    <source>
        <strain evidence="9 10">NIES-3715</strain>
    </source>
</reference>
<keyword evidence="3 6" id="KW-0812">Transmembrane</keyword>
<feature type="transmembrane region" description="Helical" evidence="6">
    <location>
        <begin position="186"/>
        <end position="206"/>
    </location>
</feature>
<evidence type="ECO:0000256" key="4">
    <source>
        <dbReference type="ARBA" id="ARBA00022989"/>
    </source>
</evidence>
<dbReference type="PANTHER" id="PTHR12822">
    <property type="entry name" value="PROTEIN YIPF"/>
    <property type="match status" value="1"/>
</dbReference>
<feature type="domain" description="Yip1" evidence="8">
    <location>
        <begin position="111"/>
        <end position="260"/>
    </location>
</feature>
<evidence type="ECO:0000259" key="8">
    <source>
        <dbReference type="Pfam" id="PF04893"/>
    </source>
</evidence>
<keyword evidence="5 6" id="KW-0472">Membrane</keyword>
<evidence type="ECO:0000256" key="3">
    <source>
        <dbReference type="ARBA" id="ARBA00022692"/>
    </source>
</evidence>
<feature type="transmembrane region" description="Helical" evidence="6">
    <location>
        <begin position="114"/>
        <end position="134"/>
    </location>
</feature>
<name>A0AAD3CLQ3_9STRA</name>
<dbReference type="Proteomes" id="UP001054902">
    <property type="component" value="Unassembled WGS sequence"/>
</dbReference>
<proteinExistence type="inferred from homology"/>
<dbReference type="InterPro" id="IPR006977">
    <property type="entry name" value="Yip1_dom"/>
</dbReference>
<evidence type="ECO:0000256" key="2">
    <source>
        <dbReference type="ARBA" id="ARBA00010596"/>
    </source>
</evidence>
<comment type="similarity">
    <text evidence="2 6">Belongs to the YIP1 family.</text>
</comment>
<feature type="transmembrane region" description="Helical" evidence="6">
    <location>
        <begin position="213"/>
        <end position="231"/>
    </location>
</feature>
<dbReference type="GO" id="GO:0016192">
    <property type="term" value="P:vesicle-mediated transport"/>
    <property type="evidence" value="ECO:0007669"/>
    <property type="project" value="InterPro"/>
</dbReference>
<feature type="transmembrane region" description="Helical" evidence="6">
    <location>
        <begin position="155"/>
        <end position="174"/>
    </location>
</feature>
<sequence length="301" mass="33722">MMRQDTPVGINQFEIDDDDSSFQIGSNSSGMDTAPSFQNSAPMQSNNINNTNDPNLPWYKRLVSCFQLSTLQRHFNVDTIDVQNRVKSAIIHANTPDHFREQVLTSNGTKEADLYGPVWISMTLMFLFAVTGNTSKYLKNDAQDVEYDISHLSKAFSILMVYTFCVPSALFIMMQCVNVNVGLVEIIALYGYSLVPYLPVTILCLIPSSWLEVIFLLAASILSLLLIARNLMGPIMKSNSRWGASMCMAVVCIHFVFFLIFKIVFYSHHSHASGNNHNGSNNAGKTDDDIDDDGQLNRFFL</sequence>
<keyword evidence="10" id="KW-1185">Reference proteome</keyword>